<dbReference type="CDD" id="cd04301">
    <property type="entry name" value="NAT_SF"/>
    <property type="match status" value="1"/>
</dbReference>
<dbReference type="PROSITE" id="PS51186">
    <property type="entry name" value="GNAT"/>
    <property type="match status" value="1"/>
</dbReference>
<keyword evidence="3" id="KW-1185">Reference proteome</keyword>
<dbReference type="EMBL" id="BAABAQ010000001">
    <property type="protein sequence ID" value="GAA4179495.1"/>
    <property type="molecule type" value="Genomic_DNA"/>
</dbReference>
<gene>
    <name evidence="2" type="ORF">GCM10022252_01070</name>
</gene>
<evidence type="ECO:0000259" key="1">
    <source>
        <dbReference type="PROSITE" id="PS51186"/>
    </source>
</evidence>
<reference evidence="3" key="1">
    <citation type="journal article" date="2019" name="Int. J. Syst. Evol. Microbiol.">
        <title>The Global Catalogue of Microorganisms (GCM) 10K type strain sequencing project: providing services to taxonomists for standard genome sequencing and annotation.</title>
        <authorList>
            <consortium name="The Broad Institute Genomics Platform"/>
            <consortium name="The Broad Institute Genome Sequencing Center for Infectious Disease"/>
            <person name="Wu L."/>
            <person name="Ma J."/>
        </authorList>
    </citation>
    <scope>NUCLEOTIDE SEQUENCE [LARGE SCALE GENOMIC DNA]</scope>
    <source>
        <strain evidence="3">JCM 17388</strain>
    </source>
</reference>
<dbReference type="Gene3D" id="3.40.630.30">
    <property type="match status" value="1"/>
</dbReference>
<feature type="domain" description="N-acetyltransferase" evidence="1">
    <location>
        <begin position="9"/>
        <end position="185"/>
    </location>
</feature>
<dbReference type="InterPro" id="IPR000182">
    <property type="entry name" value="GNAT_dom"/>
</dbReference>
<dbReference type="InterPro" id="IPR016181">
    <property type="entry name" value="Acyl_CoA_acyltransferase"/>
</dbReference>
<sequence length="192" mass="21134">MRETVSDRVIVKVLGPEEAKAITEEVGTAYRESFGAPPNNEGAAEFAHQRASYADLLKRRGFRLSVARRDGLLVGFAYGAFLREGGRWWNGMRDPLPAGFTDESGSRTWHLVDLGVLPGHRGRGVARRLTEAALAGCGARRAVLAVEPRLEGNQRLYRSWGWRRVGTVDAPASSVNDVYDIYVLEDLPAGRP</sequence>
<dbReference type="SUPFAM" id="SSF55729">
    <property type="entry name" value="Acyl-CoA N-acyltransferases (Nat)"/>
    <property type="match status" value="1"/>
</dbReference>
<protein>
    <recommendedName>
        <fullName evidence="1">N-acetyltransferase domain-containing protein</fullName>
    </recommendedName>
</protein>
<organism evidence="2 3">
    <name type="scientific">Streptosporangium oxazolinicum</name>
    <dbReference type="NCBI Taxonomy" id="909287"/>
    <lineage>
        <taxon>Bacteria</taxon>
        <taxon>Bacillati</taxon>
        <taxon>Actinomycetota</taxon>
        <taxon>Actinomycetes</taxon>
        <taxon>Streptosporangiales</taxon>
        <taxon>Streptosporangiaceae</taxon>
        <taxon>Streptosporangium</taxon>
    </lineage>
</organism>
<proteinExistence type="predicted"/>
<comment type="caution">
    <text evidence="2">The sequence shown here is derived from an EMBL/GenBank/DDBJ whole genome shotgun (WGS) entry which is preliminary data.</text>
</comment>
<name>A0ABP8A7Q3_9ACTN</name>
<evidence type="ECO:0000313" key="3">
    <source>
        <dbReference type="Proteomes" id="UP001501251"/>
    </source>
</evidence>
<dbReference type="RefSeq" id="WP_344913691.1">
    <property type="nucleotide sequence ID" value="NZ_BAABAQ010000001.1"/>
</dbReference>
<accession>A0ABP8A7Q3</accession>
<evidence type="ECO:0000313" key="2">
    <source>
        <dbReference type="EMBL" id="GAA4179495.1"/>
    </source>
</evidence>
<dbReference type="Pfam" id="PF00583">
    <property type="entry name" value="Acetyltransf_1"/>
    <property type="match status" value="1"/>
</dbReference>
<dbReference type="Proteomes" id="UP001501251">
    <property type="component" value="Unassembled WGS sequence"/>
</dbReference>